<evidence type="ECO:0000256" key="3">
    <source>
        <dbReference type="SAM" id="SignalP"/>
    </source>
</evidence>
<protein>
    <submittedName>
        <fullName evidence="5">SCO family protein</fullName>
    </submittedName>
</protein>
<organism evidence="5 6">
    <name type="scientific">Dyadobacter beijingensis</name>
    <dbReference type="NCBI Taxonomy" id="365489"/>
    <lineage>
        <taxon>Bacteria</taxon>
        <taxon>Pseudomonadati</taxon>
        <taxon>Bacteroidota</taxon>
        <taxon>Cytophagia</taxon>
        <taxon>Cytophagales</taxon>
        <taxon>Spirosomataceae</taxon>
        <taxon>Dyadobacter</taxon>
    </lineage>
</organism>
<dbReference type="PANTHER" id="PTHR12151:SF25">
    <property type="entry name" value="LINALOOL DEHYDRATASE_ISOMERASE DOMAIN-CONTAINING PROTEIN"/>
    <property type="match status" value="1"/>
</dbReference>
<dbReference type="InterPro" id="IPR013766">
    <property type="entry name" value="Thioredoxin_domain"/>
</dbReference>
<feature type="signal peptide" evidence="3">
    <location>
        <begin position="1"/>
        <end position="27"/>
    </location>
</feature>
<feature type="domain" description="Thioredoxin" evidence="4">
    <location>
        <begin position="53"/>
        <end position="217"/>
    </location>
</feature>
<evidence type="ECO:0000313" key="6">
    <source>
        <dbReference type="Proteomes" id="UP000632339"/>
    </source>
</evidence>
<name>A0ABQ2HMC0_9BACT</name>
<proteinExistence type="inferred from homology"/>
<sequence>MDAAVFIFSMKLLFKLLLIASMAAAVACDNKRLPYMGEPEKVVKTVDGQEVEELDYPAIPPFAFTNQDNRPVTEADFKGKIYVADFFFTTCPTICPVMKKNMLKVYDEVKDNPDVRILSHTIDPEHDTPAVLKTYSNDLGVSNATWQFVTGDREKIYEIGQQHYLITAAEDAKSPGGFLHSGHFVLLDKDRHIRGMYDGTTDEGTYELIRDIRTLLKEYAQ</sequence>
<keyword evidence="2" id="KW-0186">Copper</keyword>
<evidence type="ECO:0000256" key="2">
    <source>
        <dbReference type="ARBA" id="ARBA00023008"/>
    </source>
</evidence>
<keyword evidence="6" id="KW-1185">Reference proteome</keyword>
<dbReference type="PANTHER" id="PTHR12151">
    <property type="entry name" value="ELECTRON TRANSPORT PROTIN SCO1/SENC FAMILY MEMBER"/>
    <property type="match status" value="1"/>
</dbReference>
<evidence type="ECO:0000256" key="1">
    <source>
        <dbReference type="ARBA" id="ARBA00010996"/>
    </source>
</evidence>
<dbReference type="SUPFAM" id="SSF52833">
    <property type="entry name" value="Thioredoxin-like"/>
    <property type="match status" value="1"/>
</dbReference>
<reference evidence="6" key="1">
    <citation type="journal article" date="2019" name="Int. J. Syst. Evol. Microbiol.">
        <title>The Global Catalogue of Microorganisms (GCM) 10K type strain sequencing project: providing services to taxonomists for standard genome sequencing and annotation.</title>
        <authorList>
            <consortium name="The Broad Institute Genomics Platform"/>
            <consortium name="The Broad Institute Genome Sequencing Center for Infectious Disease"/>
            <person name="Wu L."/>
            <person name="Ma J."/>
        </authorList>
    </citation>
    <scope>NUCLEOTIDE SEQUENCE [LARGE SCALE GENOMIC DNA]</scope>
    <source>
        <strain evidence="6">CGMCC 1.6375</strain>
    </source>
</reference>
<dbReference type="EMBL" id="BMLI01000001">
    <property type="protein sequence ID" value="GGM84506.1"/>
    <property type="molecule type" value="Genomic_DNA"/>
</dbReference>
<comment type="similarity">
    <text evidence="1">Belongs to the SCO1/2 family.</text>
</comment>
<dbReference type="PROSITE" id="PS51352">
    <property type="entry name" value="THIOREDOXIN_2"/>
    <property type="match status" value="1"/>
</dbReference>
<dbReference type="InterPro" id="IPR036249">
    <property type="entry name" value="Thioredoxin-like_sf"/>
</dbReference>
<comment type="caution">
    <text evidence="5">The sequence shown here is derived from an EMBL/GenBank/DDBJ whole genome shotgun (WGS) entry which is preliminary data.</text>
</comment>
<accession>A0ABQ2HMC0</accession>
<feature type="chain" id="PRO_5047478508" evidence="3">
    <location>
        <begin position="28"/>
        <end position="221"/>
    </location>
</feature>
<dbReference type="Pfam" id="PF02630">
    <property type="entry name" value="SCO1-SenC"/>
    <property type="match status" value="1"/>
</dbReference>
<keyword evidence="3" id="KW-0732">Signal</keyword>
<dbReference type="CDD" id="cd02968">
    <property type="entry name" value="SCO"/>
    <property type="match status" value="1"/>
</dbReference>
<evidence type="ECO:0000259" key="4">
    <source>
        <dbReference type="PROSITE" id="PS51352"/>
    </source>
</evidence>
<evidence type="ECO:0000313" key="5">
    <source>
        <dbReference type="EMBL" id="GGM84506.1"/>
    </source>
</evidence>
<dbReference type="Proteomes" id="UP000632339">
    <property type="component" value="Unassembled WGS sequence"/>
</dbReference>
<dbReference type="Gene3D" id="3.40.30.10">
    <property type="entry name" value="Glutaredoxin"/>
    <property type="match status" value="1"/>
</dbReference>
<dbReference type="InterPro" id="IPR003782">
    <property type="entry name" value="SCO1/SenC"/>
</dbReference>
<gene>
    <name evidence="5" type="ORF">GCM10010967_15480</name>
</gene>